<dbReference type="AlphaFoldDB" id="A0A2N1MRR0"/>
<evidence type="ECO:0000313" key="3">
    <source>
        <dbReference type="Proteomes" id="UP000233469"/>
    </source>
</evidence>
<accession>A0A2N1MRR0</accession>
<proteinExistence type="predicted"/>
<keyword evidence="1" id="KW-0812">Transmembrane</keyword>
<keyword evidence="1" id="KW-0472">Membrane</keyword>
<keyword evidence="1" id="KW-1133">Transmembrane helix</keyword>
<name>A0A2N1MRR0_9GLOM</name>
<protein>
    <submittedName>
        <fullName evidence="2">Uncharacterized protein</fullName>
    </submittedName>
</protein>
<gene>
    <name evidence="2" type="ORF">RhiirC2_106799</name>
</gene>
<reference evidence="2 3" key="1">
    <citation type="submission" date="2016-04" db="EMBL/GenBank/DDBJ databases">
        <title>Genome analyses suggest a sexual origin of heterokaryosis in a supposedly ancient asexual fungus.</title>
        <authorList>
            <person name="Ropars J."/>
            <person name="Sedzielewska K."/>
            <person name="Noel J."/>
            <person name="Charron P."/>
            <person name="Farinelli L."/>
            <person name="Marton T."/>
            <person name="Kruger M."/>
            <person name="Pelin A."/>
            <person name="Brachmann A."/>
            <person name="Corradi N."/>
        </authorList>
    </citation>
    <scope>NUCLEOTIDE SEQUENCE [LARGE SCALE GENOMIC DNA]</scope>
    <source>
        <strain evidence="2 3">C2</strain>
    </source>
</reference>
<dbReference type="EMBL" id="LLXL01001466">
    <property type="protein sequence ID" value="PKK64319.1"/>
    <property type="molecule type" value="Genomic_DNA"/>
</dbReference>
<dbReference type="Proteomes" id="UP000233469">
    <property type="component" value="Unassembled WGS sequence"/>
</dbReference>
<evidence type="ECO:0000256" key="1">
    <source>
        <dbReference type="SAM" id="Phobius"/>
    </source>
</evidence>
<evidence type="ECO:0000313" key="2">
    <source>
        <dbReference type="EMBL" id="PKK64319.1"/>
    </source>
</evidence>
<organism evidence="2 3">
    <name type="scientific">Rhizophagus irregularis</name>
    <dbReference type="NCBI Taxonomy" id="588596"/>
    <lineage>
        <taxon>Eukaryota</taxon>
        <taxon>Fungi</taxon>
        <taxon>Fungi incertae sedis</taxon>
        <taxon>Mucoromycota</taxon>
        <taxon>Glomeromycotina</taxon>
        <taxon>Glomeromycetes</taxon>
        <taxon>Glomerales</taxon>
        <taxon>Glomeraceae</taxon>
        <taxon>Rhizophagus</taxon>
    </lineage>
</organism>
<comment type="caution">
    <text evidence="2">The sequence shown here is derived from an EMBL/GenBank/DDBJ whole genome shotgun (WGS) entry which is preliminary data.</text>
</comment>
<reference evidence="2 3" key="2">
    <citation type="submission" date="2017-10" db="EMBL/GenBank/DDBJ databases">
        <title>Extensive intraspecific genome diversity in a model arbuscular mycorrhizal fungus.</title>
        <authorList>
            <person name="Chen E.C.H."/>
            <person name="Morin E."/>
            <person name="Baudet D."/>
            <person name="Noel J."/>
            <person name="Ndikumana S."/>
            <person name="Charron P."/>
            <person name="St-Onge C."/>
            <person name="Giorgi J."/>
            <person name="Grigoriev I.V."/>
            <person name="Roux C."/>
            <person name="Martin F.M."/>
            <person name="Corradi N."/>
        </authorList>
    </citation>
    <scope>NUCLEOTIDE SEQUENCE [LARGE SCALE GENOMIC DNA]</scope>
    <source>
        <strain evidence="2 3">C2</strain>
    </source>
</reference>
<sequence length="65" mass="7593">MAPVNPSSERIIQRIIMCNLINTYWSITAVLSCWIPPFVINSFYLEDKFHRSRKILPFFSSSLLS</sequence>
<feature type="transmembrane region" description="Helical" evidence="1">
    <location>
        <begin position="24"/>
        <end position="45"/>
    </location>
</feature>